<dbReference type="GO" id="GO:0005384">
    <property type="term" value="F:manganese ion transmembrane transporter activity"/>
    <property type="evidence" value="ECO:0007669"/>
    <property type="project" value="UniProtKB-UniRule"/>
</dbReference>
<feature type="transmembrane region" description="Helical" evidence="8">
    <location>
        <begin position="100"/>
        <end position="123"/>
    </location>
</feature>
<name>A0A0G2ZCQ1_9BACT</name>
<proteinExistence type="inferred from homology"/>
<evidence type="ECO:0000256" key="2">
    <source>
        <dbReference type="ARBA" id="ARBA00022475"/>
    </source>
</evidence>
<evidence type="ECO:0000256" key="5">
    <source>
        <dbReference type="ARBA" id="ARBA00023065"/>
    </source>
</evidence>
<dbReference type="InterPro" id="IPR003810">
    <property type="entry name" value="Mntp/YtaF"/>
</dbReference>
<feature type="transmembrane region" description="Helical" evidence="8">
    <location>
        <begin position="129"/>
        <end position="151"/>
    </location>
</feature>
<evidence type="ECO:0000256" key="7">
    <source>
        <dbReference type="ARBA" id="ARBA00023211"/>
    </source>
</evidence>
<comment type="similarity">
    <text evidence="8">Belongs to the MntP (TC 9.B.29) family.</text>
</comment>
<keyword evidence="4 8" id="KW-1133">Transmembrane helix</keyword>
<comment type="function">
    <text evidence="8">Probably functions as a manganese efflux pump.</text>
</comment>
<dbReference type="PANTHER" id="PTHR35529:SF1">
    <property type="entry name" value="MANGANESE EFFLUX PUMP MNTP-RELATED"/>
    <property type="match status" value="1"/>
</dbReference>
<dbReference type="KEGG" id="kpf:IX53_05290"/>
<evidence type="ECO:0000313" key="10">
    <source>
        <dbReference type="Proteomes" id="UP000035159"/>
    </source>
</evidence>
<dbReference type="RefSeq" id="WP_047754463.1">
    <property type="nucleotide sequence ID" value="NZ_CAJUHA010000008.1"/>
</dbReference>
<reference evidence="9 10" key="1">
    <citation type="submission" date="2015-04" db="EMBL/GenBank/DDBJ databases">
        <title>Complete Genome Sequence of Kosmotoga pacifica SLHLJ1.</title>
        <authorList>
            <person name="Jiang L.J."/>
            <person name="Shao Z.Z."/>
            <person name="Jebbar M."/>
        </authorList>
    </citation>
    <scope>NUCLEOTIDE SEQUENCE [LARGE SCALE GENOMIC DNA]</scope>
    <source>
        <strain evidence="9 10">SLHLJ1</strain>
    </source>
</reference>
<organism evidence="9 10">
    <name type="scientific">Kosmotoga pacifica</name>
    <dbReference type="NCBI Taxonomy" id="1330330"/>
    <lineage>
        <taxon>Bacteria</taxon>
        <taxon>Thermotogati</taxon>
        <taxon>Thermotogota</taxon>
        <taxon>Thermotogae</taxon>
        <taxon>Kosmotogales</taxon>
        <taxon>Kosmotogaceae</taxon>
        <taxon>Kosmotoga</taxon>
    </lineage>
</organism>
<evidence type="ECO:0000256" key="8">
    <source>
        <dbReference type="HAMAP-Rule" id="MF_01521"/>
    </source>
</evidence>
<feature type="transmembrane region" description="Helical" evidence="8">
    <location>
        <begin position="163"/>
        <end position="182"/>
    </location>
</feature>
<keyword evidence="6 8" id="KW-0472">Membrane</keyword>
<keyword evidence="7 8" id="KW-0464">Manganese</keyword>
<evidence type="ECO:0000256" key="6">
    <source>
        <dbReference type="ARBA" id="ARBA00023136"/>
    </source>
</evidence>
<keyword evidence="3 8" id="KW-0812">Transmembrane</keyword>
<dbReference type="GO" id="GO:0005886">
    <property type="term" value="C:plasma membrane"/>
    <property type="evidence" value="ECO:0007669"/>
    <property type="project" value="UniProtKB-SubCell"/>
</dbReference>
<dbReference type="PANTHER" id="PTHR35529">
    <property type="entry name" value="MANGANESE EFFLUX PUMP MNTP-RELATED"/>
    <property type="match status" value="1"/>
</dbReference>
<sequence>MDIVLIAVALAMDAFAVSISIGLSQKTIPFRTAFRTSLNFGSFQFFMPVIGWYVASSFSKYIQAFDHWIAFFLLVGIGGKMIIETFEEGDRSNSKDRTKGLALVMLSIATSIDALAVGVAFAFVDRTIFFPSVIIGIVAFGFSYLGIKGGAKFGKLLGKKTEILGGIILIFIGVKILIEHLSI</sequence>
<comment type="subcellular location">
    <subcellularLocation>
        <location evidence="8">Cell membrane</location>
        <topology evidence="8">Multi-pass membrane protein</topology>
    </subcellularLocation>
</comment>
<dbReference type="PATRIC" id="fig|1330330.3.peg.1061"/>
<keyword evidence="5 8" id="KW-0406">Ion transport</keyword>
<gene>
    <name evidence="8" type="primary">mntP</name>
    <name evidence="9" type="ORF">IX53_05290</name>
</gene>
<dbReference type="OrthoDB" id="9811590at2"/>
<evidence type="ECO:0000313" key="9">
    <source>
        <dbReference type="EMBL" id="AKI97329.1"/>
    </source>
</evidence>
<dbReference type="Pfam" id="PF02659">
    <property type="entry name" value="Mntp"/>
    <property type="match status" value="1"/>
</dbReference>
<dbReference type="Proteomes" id="UP000035159">
    <property type="component" value="Chromosome"/>
</dbReference>
<dbReference type="InterPro" id="IPR022929">
    <property type="entry name" value="Put_MntP"/>
</dbReference>
<dbReference type="EMBL" id="CP011232">
    <property type="protein sequence ID" value="AKI97329.1"/>
    <property type="molecule type" value="Genomic_DNA"/>
</dbReference>
<dbReference type="HAMAP" id="MF_01521">
    <property type="entry name" value="MntP_pump"/>
    <property type="match status" value="1"/>
</dbReference>
<accession>A0A0G2ZCQ1</accession>
<evidence type="ECO:0000256" key="4">
    <source>
        <dbReference type="ARBA" id="ARBA00022989"/>
    </source>
</evidence>
<keyword evidence="1 8" id="KW-0813">Transport</keyword>
<evidence type="ECO:0000256" key="3">
    <source>
        <dbReference type="ARBA" id="ARBA00022692"/>
    </source>
</evidence>
<dbReference type="AlphaFoldDB" id="A0A0G2ZCQ1"/>
<dbReference type="STRING" id="1330330.IX53_05290"/>
<keyword evidence="2 8" id="KW-1003">Cell membrane</keyword>
<protein>
    <recommendedName>
        <fullName evidence="8">Putative manganese efflux pump MntP</fullName>
    </recommendedName>
</protein>
<feature type="transmembrane region" description="Helical" evidence="8">
    <location>
        <begin position="6"/>
        <end position="24"/>
    </location>
</feature>
<evidence type="ECO:0000256" key="1">
    <source>
        <dbReference type="ARBA" id="ARBA00022448"/>
    </source>
</evidence>
<feature type="transmembrane region" description="Helical" evidence="8">
    <location>
        <begin position="36"/>
        <end position="55"/>
    </location>
</feature>
<keyword evidence="10" id="KW-1185">Reference proteome</keyword>